<dbReference type="SUPFAM" id="SSF48113">
    <property type="entry name" value="Heme-dependent peroxidases"/>
    <property type="match status" value="1"/>
</dbReference>
<dbReference type="GO" id="GO:0005576">
    <property type="term" value="C:extracellular region"/>
    <property type="evidence" value="ECO:0007669"/>
    <property type="project" value="UniProtKB-SubCell"/>
</dbReference>
<organism evidence="4 5">
    <name type="scientific">Cryptosporangium phraense</name>
    <dbReference type="NCBI Taxonomy" id="2593070"/>
    <lineage>
        <taxon>Bacteria</taxon>
        <taxon>Bacillati</taxon>
        <taxon>Actinomycetota</taxon>
        <taxon>Actinomycetes</taxon>
        <taxon>Cryptosporangiales</taxon>
        <taxon>Cryptosporangiaceae</taxon>
        <taxon>Cryptosporangium</taxon>
    </lineage>
</organism>
<comment type="caution">
    <text evidence="4">The sequence shown here is derived from an EMBL/GenBank/DDBJ whole genome shotgun (WGS) entry which is preliminary data.</text>
</comment>
<reference evidence="4 5" key="1">
    <citation type="submission" date="2019-07" db="EMBL/GenBank/DDBJ databases">
        <title>Cryptosporangium phraense sp. nov., isolated from plant litter.</title>
        <authorList>
            <person name="Suriyachadkun C."/>
        </authorList>
    </citation>
    <scope>NUCLEOTIDE SEQUENCE [LARGE SCALE GENOMIC DNA]</scope>
    <source>
        <strain evidence="4 5">A-T 5661</strain>
    </source>
</reference>
<keyword evidence="3" id="KW-0325">Glycoprotein</keyword>
<dbReference type="RefSeq" id="WP_142709094.1">
    <property type="nucleotide sequence ID" value="NZ_VIRS01000040.1"/>
</dbReference>
<comment type="subcellular location">
    <subcellularLocation>
        <location evidence="1">Secreted</location>
    </subcellularLocation>
</comment>
<dbReference type="Proteomes" id="UP000317982">
    <property type="component" value="Unassembled WGS sequence"/>
</dbReference>
<accession>A0A545AGK9</accession>
<dbReference type="InterPro" id="IPR037120">
    <property type="entry name" value="Haem_peroxidase_sf_animal"/>
</dbReference>
<dbReference type="Pfam" id="PF03098">
    <property type="entry name" value="An_peroxidase"/>
    <property type="match status" value="1"/>
</dbReference>
<dbReference type="OrthoDB" id="105077at2"/>
<keyword evidence="2" id="KW-0964">Secreted</keyword>
<proteinExistence type="predicted"/>
<dbReference type="PROSITE" id="PS50292">
    <property type="entry name" value="PEROXIDASE_3"/>
    <property type="match status" value="1"/>
</dbReference>
<dbReference type="Gene3D" id="1.10.640.10">
    <property type="entry name" value="Haem peroxidase domain superfamily, animal type"/>
    <property type="match status" value="1"/>
</dbReference>
<dbReference type="GO" id="GO:0006979">
    <property type="term" value="P:response to oxidative stress"/>
    <property type="evidence" value="ECO:0007669"/>
    <property type="project" value="InterPro"/>
</dbReference>
<evidence type="ECO:0000256" key="3">
    <source>
        <dbReference type="ARBA" id="ARBA00023180"/>
    </source>
</evidence>
<protein>
    <submittedName>
        <fullName evidence="4">Heme peroxidase</fullName>
    </submittedName>
</protein>
<name>A0A545AGK9_9ACTN</name>
<dbReference type="InParanoid" id="A0A545AGK9"/>
<dbReference type="InterPro" id="IPR019791">
    <property type="entry name" value="Haem_peroxidase_animal"/>
</dbReference>
<gene>
    <name evidence="4" type="ORF">FL583_34535</name>
</gene>
<keyword evidence="4" id="KW-0560">Oxidoreductase</keyword>
<dbReference type="GO" id="GO:0004601">
    <property type="term" value="F:peroxidase activity"/>
    <property type="evidence" value="ECO:0007669"/>
    <property type="project" value="UniProtKB-KW"/>
</dbReference>
<dbReference type="GO" id="GO:0020037">
    <property type="term" value="F:heme binding"/>
    <property type="evidence" value="ECO:0007669"/>
    <property type="project" value="InterPro"/>
</dbReference>
<evidence type="ECO:0000256" key="2">
    <source>
        <dbReference type="ARBA" id="ARBA00022525"/>
    </source>
</evidence>
<dbReference type="CDD" id="cd09819">
    <property type="entry name" value="An_peroxidase_bacterial_1"/>
    <property type="match status" value="1"/>
</dbReference>
<evidence type="ECO:0000313" key="4">
    <source>
        <dbReference type="EMBL" id="TQS40462.1"/>
    </source>
</evidence>
<dbReference type="AlphaFoldDB" id="A0A545AGK9"/>
<dbReference type="PANTHER" id="PTHR11475">
    <property type="entry name" value="OXIDASE/PEROXIDASE"/>
    <property type="match status" value="1"/>
</dbReference>
<sequence length="545" mass="59772">MKRHTREEFYVLGEGILSQEDGKPACHRPSTAASLRKFRFSRLGPQGEATSPSLIGKLASAMTAGPEPGDDQTANRIPAGYTYLGQFVDHDLTMDVTRAALGTDVSVDELLQGRSPALDLDSVYGRGPDSADRIFYDSDGVRLKMGGTEPAPFPGTGLPLDDFDLPRHGIGSTHRERRAPLIPDERNDENLIVAQTHLAFLRFHNTVVRDLASGGISLDRLFGMARERVVKHYQWMLRTDFLPRVVDAAIVDDVFTNGRKFFEVPGEGSIPGDRPTMPIEFSVAAYRFGHSMIRPSYQWNRLFRAGGVTPASLFLLFVFTGMNGNFDPGATLADLDDPNSGTLDRLPTSWIADFRRLYDFGKPELTAPDGELNLARPIDTLLVDPLSKLPSGAFGQRGAGPVAPIERNLAFRNLMRGTMVKLGSGQQLAALLGVEALKPDDLRTGNGGAVLSGLSPEEDAELTTRTPLWFYVLRESEMNGGRLTGVGGRIVAEVFHRAMEGSRYSIVRDPFWRPSLGPNPGQFTMTDLLRYASDDRPELLNPLGD</sequence>
<dbReference type="EMBL" id="VIRS01000040">
    <property type="protein sequence ID" value="TQS40462.1"/>
    <property type="molecule type" value="Genomic_DNA"/>
</dbReference>
<keyword evidence="4" id="KW-0575">Peroxidase</keyword>
<dbReference type="PANTHER" id="PTHR11475:SF4">
    <property type="entry name" value="CHORION PEROXIDASE"/>
    <property type="match status" value="1"/>
</dbReference>
<evidence type="ECO:0000313" key="5">
    <source>
        <dbReference type="Proteomes" id="UP000317982"/>
    </source>
</evidence>
<keyword evidence="5" id="KW-1185">Reference proteome</keyword>
<dbReference type="InterPro" id="IPR010255">
    <property type="entry name" value="Haem_peroxidase_sf"/>
</dbReference>
<evidence type="ECO:0000256" key="1">
    <source>
        <dbReference type="ARBA" id="ARBA00004613"/>
    </source>
</evidence>